<organism evidence="2 3">
    <name type="scientific">[Myrmecia] bisecta</name>
    <dbReference type="NCBI Taxonomy" id="41462"/>
    <lineage>
        <taxon>Eukaryota</taxon>
        <taxon>Viridiplantae</taxon>
        <taxon>Chlorophyta</taxon>
        <taxon>core chlorophytes</taxon>
        <taxon>Trebouxiophyceae</taxon>
        <taxon>Trebouxiales</taxon>
        <taxon>Trebouxiaceae</taxon>
        <taxon>Myrmecia</taxon>
    </lineage>
</organism>
<evidence type="ECO:0000256" key="1">
    <source>
        <dbReference type="SAM" id="MobiDB-lite"/>
    </source>
</evidence>
<comment type="caution">
    <text evidence="2">The sequence shown here is derived from an EMBL/GenBank/DDBJ whole genome shotgun (WGS) entry which is preliminary data.</text>
</comment>
<keyword evidence="3" id="KW-1185">Reference proteome</keyword>
<dbReference type="Proteomes" id="UP001489004">
    <property type="component" value="Unassembled WGS sequence"/>
</dbReference>
<evidence type="ECO:0000313" key="2">
    <source>
        <dbReference type="EMBL" id="KAK9811363.1"/>
    </source>
</evidence>
<dbReference type="EMBL" id="JALJOR010000009">
    <property type="protein sequence ID" value="KAK9811363.1"/>
    <property type="molecule type" value="Genomic_DNA"/>
</dbReference>
<reference evidence="2 3" key="1">
    <citation type="journal article" date="2024" name="Nat. Commun.">
        <title>Phylogenomics reveals the evolutionary origins of lichenization in chlorophyte algae.</title>
        <authorList>
            <person name="Puginier C."/>
            <person name="Libourel C."/>
            <person name="Otte J."/>
            <person name="Skaloud P."/>
            <person name="Haon M."/>
            <person name="Grisel S."/>
            <person name="Petersen M."/>
            <person name="Berrin J.G."/>
            <person name="Delaux P.M."/>
            <person name="Dal Grande F."/>
            <person name="Keller J."/>
        </authorList>
    </citation>
    <scope>NUCLEOTIDE SEQUENCE [LARGE SCALE GENOMIC DNA]</scope>
    <source>
        <strain evidence="2 3">SAG 2043</strain>
    </source>
</reference>
<dbReference type="AlphaFoldDB" id="A0AAW1PRW3"/>
<accession>A0AAW1PRW3</accession>
<evidence type="ECO:0000313" key="3">
    <source>
        <dbReference type="Proteomes" id="UP001489004"/>
    </source>
</evidence>
<name>A0AAW1PRW3_9CHLO</name>
<feature type="region of interest" description="Disordered" evidence="1">
    <location>
        <begin position="1"/>
        <end position="38"/>
    </location>
</feature>
<protein>
    <submittedName>
        <fullName evidence="2">Uncharacterized protein</fullName>
    </submittedName>
</protein>
<proteinExistence type="predicted"/>
<gene>
    <name evidence="2" type="ORF">WJX72_002539</name>
</gene>
<sequence>MISQDVKVHATTAAAPASDSEAGKATAAPKPTARKAGAKVWPLSVDEEQRWKDFAGRYRRKANKIG</sequence>